<evidence type="ECO:0000256" key="1">
    <source>
        <dbReference type="SAM" id="Phobius"/>
    </source>
</evidence>
<accession>A0A6C0DEN6</accession>
<proteinExistence type="predicted"/>
<feature type="transmembrane region" description="Helical" evidence="1">
    <location>
        <begin position="66"/>
        <end position="86"/>
    </location>
</feature>
<name>A0A6C0DEN6_9ZZZZ</name>
<protein>
    <submittedName>
        <fullName evidence="2">Uncharacterized protein</fullName>
    </submittedName>
</protein>
<keyword evidence="1" id="KW-0812">Transmembrane</keyword>
<keyword evidence="1" id="KW-0472">Membrane</keyword>
<feature type="transmembrane region" description="Helical" evidence="1">
    <location>
        <begin position="34"/>
        <end position="54"/>
    </location>
</feature>
<dbReference type="EMBL" id="MN739595">
    <property type="protein sequence ID" value="QHT14881.1"/>
    <property type="molecule type" value="Genomic_DNA"/>
</dbReference>
<sequence length="164" mass="17928">MDILTLAVPTGIFIVMMLILLFQTVDQASGNFSIILWLGIPFLAMISSFGIHLSSQKCDSVNPMNALMGSLYTLGAVWIALLVSWFDTCRIPIASVVAPMYKDDKPQSMNAKNSKNSTPCCAPQWTLKAIEEKFPMVSGWCYGFYVFFGILFGMVTGTGKGTAC</sequence>
<evidence type="ECO:0000313" key="2">
    <source>
        <dbReference type="EMBL" id="QHT14881.1"/>
    </source>
</evidence>
<organism evidence="2">
    <name type="scientific">viral metagenome</name>
    <dbReference type="NCBI Taxonomy" id="1070528"/>
    <lineage>
        <taxon>unclassified sequences</taxon>
        <taxon>metagenomes</taxon>
        <taxon>organismal metagenomes</taxon>
    </lineage>
</organism>
<feature type="transmembrane region" description="Helical" evidence="1">
    <location>
        <begin position="137"/>
        <end position="155"/>
    </location>
</feature>
<keyword evidence="1" id="KW-1133">Transmembrane helix</keyword>
<reference evidence="2" key="1">
    <citation type="journal article" date="2020" name="Nature">
        <title>Giant virus diversity and host interactions through global metagenomics.</title>
        <authorList>
            <person name="Schulz F."/>
            <person name="Roux S."/>
            <person name="Paez-Espino D."/>
            <person name="Jungbluth S."/>
            <person name="Walsh D.A."/>
            <person name="Denef V.J."/>
            <person name="McMahon K.D."/>
            <person name="Konstantinidis K.T."/>
            <person name="Eloe-Fadrosh E.A."/>
            <person name="Kyrpides N.C."/>
            <person name="Woyke T."/>
        </authorList>
    </citation>
    <scope>NUCLEOTIDE SEQUENCE</scope>
    <source>
        <strain evidence="2">GVMAG-M-3300023174-141</strain>
    </source>
</reference>
<feature type="transmembrane region" description="Helical" evidence="1">
    <location>
        <begin position="6"/>
        <end position="22"/>
    </location>
</feature>
<dbReference type="AlphaFoldDB" id="A0A6C0DEN6"/>